<dbReference type="Gene3D" id="3.20.20.190">
    <property type="entry name" value="Phosphatidylinositol (PI) phosphodiesterase"/>
    <property type="match status" value="1"/>
</dbReference>
<dbReference type="GO" id="GO:0047389">
    <property type="term" value="F:glycerophosphocholine phosphodiesterase activity"/>
    <property type="evidence" value="ECO:0007669"/>
    <property type="project" value="TreeGrafter"/>
</dbReference>
<dbReference type="SUPFAM" id="SSF51695">
    <property type="entry name" value="PLC-like phosphodiesterases"/>
    <property type="match status" value="1"/>
</dbReference>
<dbReference type="EMBL" id="CACRXK020006507">
    <property type="protein sequence ID" value="CAB4009595.1"/>
    <property type="molecule type" value="Genomic_DNA"/>
</dbReference>
<dbReference type="GO" id="GO:0046475">
    <property type="term" value="P:glycerophospholipid catabolic process"/>
    <property type="evidence" value="ECO:0007669"/>
    <property type="project" value="TreeGrafter"/>
</dbReference>
<comment type="caution">
    <text evidence="2">The sequence shown here is derived from an EMBL/GenBank/DDBJ whole genome shotgun (WGS) entry which is preliminary data.</text>
</comment>
<organism evidence="2 3">
    <name type="scientific">Paramuricea clavata</name>
    <name type="common">Red gorgonian</name>
    <name type="synonym">Violescent sea-whip</name>
    <dbReference type="NCBI Taxonomy" id="317549"/>
    <lineage>
        <taxon>Eukaryota</taxon>
        <taxon>Metazoa</taxon>
        <taxon>Cnidaria</taxon>
        <taxon>Anthozoa</taxon>
        <taxon>Octocorallia</taxon>
        <taxon>Malacalcyonacea</taxon>
        <taxon>Plexauridae</taxon>
        <taxon>Paramuricea</taxon>
    </lineage>
</organism>
<evidence type="ECO:0000313" key="3">
    <source>
        <dbReference type="Proteomes" id="UP001152795"/>
    </source>
</evidence>
<dbReference type="InterPro" id="IPR017946">
    <property type="entry name" value="PLC-like_Pdiesterase_TIM-brl"/>
</dbReference>
<dbReference type="InterPro" id="IPR051578">
    <property type="entry name" value="GDPD"/>
</dbReference>
<name>A0A6S7HTX7_PARCT</name>
<evidence type="ECO:0000256" key="1">
    <source>
        <dbReference type="ARBA" id="ARBA00022801"/>
    </source>
</evidence>
<dbReference type="PROSITE" id="PS51704">
    <property type="entry name" value="GP_PDE"/>
    <property type="match status" value="1"/>
</dbReference>
<dbReference type="Proteomes" id="UP001152795">
    <property type="component" value="Unassembled WGS sequence"/>
</dbReference>
<keyword evidence="3" id="KW-1185">Reference proteome</keyword>
<reference evidence="2" key="1">
    <citation type="submission" date="2020-04" db="EMBL/GenBank/DDBJ databases">
        <authorList>
            <person name="Alioto T."/>
            <person name="Alioto T."/>
            <person name="Gomez Garrido J."/>
        </authorList>
    </citation>
    <scope>NUCLEOTIDE SEQUENCE</scope>
    <source>
        <strain evidence="2">A484AB</strain>
    </source>
</reference>
<dbReference type="Pfam" id="PF03009">
    <property type="entry name" value="GDPD"/>
    <property type="match status" value="1"/>
</dbReference>
<dbReference type="InterPro" id="IPR030395">
    <property type="entry name" value="GP_PDE_dom"/>
</dbReference>
<evidence type="ECO:0000313" key="2">
    <source>
        <dbReference type="EMBL" id="CAB4009595.1"/>
    </source>
</evidence>
<proteinExistence type="predicted"/>
<dbReference type="OrthoDB" id="1058301at2759"/>
<sequence length="272" mass="31629">MAYEKGADGLELDVHVTKDLQPIIYHDLYLNVALQTKNDTKCSRKIPVYDLTYEELQDVQIIHTELIELNSELQHRNGVPLKLFPTLEEVLNALPENFPFELEVKYLETEKDQEDGKFLDVNVYVDTLLKSLIENIGNRKIILMSFSPVIVQLLNRKQKKLPVKIGVCGETRKYPVYKDIRIRTLGRVVGFAESEKILGLSCFCDHIIQNPGVLYEIKKRNLVLSTWGEDDNKKEIRKKQREMGVDVLCFDRLVILTSYFFIEQHFFSPQHT</sequence>
<gene>
    <name evidence="2" type="ORF">PACLA_8A052615</name>
</gene>
<protein>
    <submittedName>
        <fullName evidence="2">Glycerophosphocholine phosphodiesterase GPCPD1 isoform X2</fullName>
    </submittedName>
</protein>
<dbReference type="AlphaFoldDB" id="A0A6S7HTX7"/>
<dbReference type="PANTHER" id="PTHR22958:SF1">
    <property type="entry name" value="GLYCEROPHOSPHOCHOLINE PHOSPHODIESTERASE GPCPD1"/>
    <property type="match status" value="1"/>
</dbReference>
<accession>A0A6S7HTX7</accession>
<keyword evidence="1" id="KW-0378">Hydrolase</keyword>
<dbReference type="PANTHER" id="PTHR22958">
    <property type="entry name" value="GLYCEROPHOSPHORYL DIESTER PHOSPHODIESTERASE"/>
    <property type="match status" value="1"/>
</dbReference>